<feature type="region of interest" description="Disordered" evidence="1">
    <location>
        <begin position="21"/>
        <end position="44"/>
    </location>
</feature>
<evidence type="ECO:0000256" key="1">
    <source>
        <dbReference type="SAM" id="MobiDB-lite"/>
    </source>
</evidence>
<dbReference type="AlphaFoldDB" id="A0A0E9W969"/>
<reference evidence="2" key="2">
    <citation type="journal article" date="2015" name="Fish Shellfish Immunol.">
        <title>Early steps in the European eel (Anguilla anguilla)-Vibrio vulnificus interaction in the gills: Role of the RtxA13 toxin.</title>
        <authorList>
            <person name="Callol A."/>
            <person name="Pajuelo D."/>
            <person name="Ebbesson L."/>
            <person name="Teles M."/>
            <person name="MacKenzie S."/>
            <person name="Amaro C."/>
        </authorList>
    </citation>
    <scope>NUCLEOTIDE SEQUENCE</scope>
</reference>
<name>A0A0E9W969_ANGAN</name>
<protein>
    <submittedName>
        <fullName evidence="2">Uncharacterized protein</fullName>
    </submittedName>
</protein>
<proteinExistence type="predicted"/>
<evidence type="ECO:0000313" key="2">
    <source>
        <dbReference type="EMBL" id="JAH86887.1"/>
    </source>
</evidence>
<organism evidence="2">
    <name type="scientific">Anguilla anguilla</name>
    <name type="common">European freshwater eel</name>
    <name type="synonym">Muraena anguilla</name>
    <dbReference type="NCBI Taxonomy" id="7936"/>
    <lineage>
        <taxon>Eukaryota</taxon>
        <taxon>Metazoa</taxon>
        <taxon>Chordata</taxon>
        <taxon>Craniata</taxon>
        <taxon>Vertebrata</taxon>
        <taxon>Euteleostomi</taxon>
        <taxon>Actinopterygii</taxon>
        <taxon>Neopterygii</taxon>
        <taxon>Teleostei</taxon>
        <taxon>Anguilliformes</taxon>
        <taxon>Anguillidae</taxon>
        <taxon>Anguilla</taxon>
    </lineage>
</organism>
<sequence>MPVKGLHVHVWFLESVTVPHRGESRNCTPGNRIGELSNWKNQQD</sequence>
<dbReference type="EMBL" id="GBXM01021690">
    <property type="protein sequence ID" value="JAH86887.1"/>
    <property type="molecule type" value="Transcribed_RNA"/>
</dbReference>
<accession>A0A0E9W969</accession>
<reference evidence="2" key="1">
    <citation type="submission" date="2014-11" db="EMBL/GenBank/DDBJ databases">
        <authorList>
            <person name="Amaro Gonzalez C."/>
        </authorList>
    </citation>
    <scope>NUCLEOTIDE SEQUENCE</scope>
</reference>